<name>A0A1U9JYB1_9BURK</name>
<reference evidence="2 3" key="1">
    <citation type="submission" date="2017-01" db="EMBL/GenBank/DDBJ databases">
        <title>Complete Genome Sequence of Paenalcaligenes hominis, Isolated from a paraplegic Patient with neurogenic bladder.</title>
        <authorList>
            <person name="Mukhopadhyay R."/>
            <person name="Joaquin J."/>
            <person name="Hogue R."/>
            <person name="Kilaru A."/>
            <person name="Jospin G."/>
            <person name="Mars K."/>
            <person name="Eisen J.A."/>
            <person name="Chaturvedi V."/>
        </authorList>
    </citation>
    <scope>NUCLEOTIDE SEQUENCE [LARGE SCALE GENOMIC DNA]</scope>
    <source>
        <strain evidence="2 3">15S00501</strain>
    </source>
</reference>
<keyword evidence="1" id="KW-0812">Transmembrane</keyword>
<evidence type="ECO:0000313" key="2">
    <source>
        <dbReference type="EMBL" id="AQS50709.1"/>
    </source>
</evidence>
<dbReference type="STRING" id="643674.PAEH1_02565"/>
<organism evidence="2 3">
    <name type="scientific">Paenalcaligenes hominis</name>
    <dbReference type="NCBI Taxonomy" id="643674"/>
    <lineage>
        <taxon>Bacteria</taxon>
        <taxon>Pseudomonadati</taxon>
        <taxon>Pseudomonadota</taxon>
        <taxon>Betaproteobacteria</taxon>
        <taxon>Burkholderiales</taxon>
        <taxon>Alcaligenaceae</taxon>
        <taxon>Paenalcaligenes</taxon>
    </lineage>
</organism>
<evidence type="ECO:0000313" key="3">
    <source>
        <dbReference type="Proteomes" id="UP000189369"/>
    </source>
</evidence>
<sequence>MRDDIQLPITTGSAAVLYGWTLQEVVLILWAAYVAVLIVTKLPEFTASVVRIHECLQGHWANLKKWWGNEK</sequence>
<dbReference type="KEGG" id="phn:PAEH1_02565"/>
<dbReference type="Proteomes" id="UP000189369">
    <property type="component" value="Chromosome"/>
</dbReference>
<dbReference type="AlphaFoldDB" id="A0A1U9JYB1"/>
<feature type="transmembrane region" description="Helical" evidence="1">
    <location>
        <begin position="20"/>
        <end position="39"/>
    </location>
</feature>
<keyword evidence="1" id="KW-0472">Membrane</keyword>
<evidence type="ECO:0000256" key="1">
    <source>
        <dbReference type="SAM" id="Phobius"/>
    </source>
</evidence>
<keyword evidence="1" id="KW-1133">Transmembrane helix</keyword>
<dbReference type="OrthoDB" id="8688274at2"/>
<gene>
    <name evidence="2" type="ORF">PAEH1_02565</name>
</gene>
<accession>A0A1U9JYB1</accession>
<dbReference type="EMBL" id="CP019697">
    <property type="protein sequence ID" value="AQS50709.1"/>
    <property type="molecule type" value="Genomic_DNA"/>
</dbReference>
<protein>
    <submittedName>
        <fullName evidence="2">Uncharacterized protein</fullName>
    </submittedName>
</protein>
<proteinExistence type="predicted"/>